<dbReference type="GO" id="GO:0016020">
    <property type="term" value="C:membrane"/>
    <property type="evidence" value="ECO:0007669"/>
    <property type="project" value="UniProtKB-SubCell"/>
</dbReference>
<keyword evidence="3 6" id="KW-1133">Transmembrane helix</keyword>
<evidence type="ECO:0000313" key="9">
    <source>
        <dbReference type="Proteomes" id="UP000485058"/>
    </source>
</evidence>
<evidence type="ECO:0000259" key="7">
    <source>
        <dbReference type="PROSITE" id="PS50850"/>
    </source>
</evidence>
<evidence type="ECO:0000256" key="5">
    <source>
        <dbReference type="ARBA" id="ARBA00024362"/>
    </source>
</evidence>
<evidence type="ECO:0000256" key="1">
    <source>
        <dbReference type="ARBA" id="ARBA00004141"/>
    </source>
</evidence>
<organism evidence="8 9">
    <name type="scientific">Haematococcus lacustris</name>
    <name type="common">Green alga</name>
    <name type="synonym">Haematococcus pluvialis</name>
    <dbReference type="NCBI Taxonomy" id="44745"/>
    <lineage>
        <taxon>Eukaryota</taxon>
        <taxon>Viridiplantae</taxon>
        <taxon>Chlorophyta</taxon>
        <taxon>core chlorophytes</taxon>
        <taxon>Chlorophyceae</taxon>
        <taxon>CS clade</taxon>
        <taxon>Chlamydomonadales</taxon>
        <taxon>Haematococcaceae</taxon>
        <taxon>Haematococcus</taxon>
    </lineage>
</organism>
<dbReference type="InterPro" id="IPR020846">
    <property type="entry name" value="MFS_dom"/>
</dbReference>
<sequence length="105" mass="10764">MRRYLVALCAVSVVICYADRSNISTAVLPMAEHFGWDKAFTGIVLSSFFGGYALTQVLGGQLADKLGGKAVLAAGVSLWSLFTAFTPAAAAGGAAPLLAARVLLG</sequence>
<feature type="transmembrane region" description="Helical" evidence="6">
    <location>
        <begin position="70"/>
        <end position="99"/>
    </location>
</feature>
<dbReference type="SUPFAM" id="SSF103473">
    <property type="entry name" value="MFS general substrate transporter"/>
    <property type="match status" value="1"/>
</dbReference>
<proteinExistence type="inferred from homology"/>
<dbReference type="PANTHER" id="PTHR11662:SF446">
    <property type="entry name" value="SODIUM-DEPENDENT PHOSPHATE TRANSPORT PROTEIN 1, CHLOROPLASTIC"/>
    <property type="match status" value="1"/>
</dbReference>
<protein>
    <submittedName>
        <fullName evidence="8">MFS domain-containing protein</fullName>
    </submittedName>
</protein>
<comment type="caution">
    <text evidence="8">The sequence shown here is derived from an EMBL/GenBank/DDBJ whole genome shotgun (WGS) entry which is preliminary data.</text>
</comment>
<dbReference type="PANTHER" id="PTHR11662">
    <property type="entry name" value="SOLUTE CARRIER FAMILY 17"/>
    <property type="match status" value="1"/>
</dbReference>
<evidence type="ECO:0000256" key="4">
    <source>
        <dbReference type="ARBA" id="ARBA00023136"/>
    </source>
</evidence>
<dbReference type="AlphaFoldDB" id="A0A699ZN18"/>
<keyword evidence="9" id="KW-1185">Reference proteome</keyword>
<comment type="subcellular location">
    <subcellularLocation>
        <location evidence="1">Membrane</location>
        <topology evidence="1">Multi-pass membrane protein</topology>
    </subcellularLocation>
</comment>
<feature type="non-terminal residue" evidence="8">
    <location>
        <position position="1"/>
    </location>
</feature>
<comment type="similarity">
    <text evidence="5">Belongs to the major facilitator superfamily. Sodium/anion cotransporter (TC 2.A.1.14) family.</text>
</comment>
<dbReference type="Proteomes" id="UP000485058">
    <property type="component" value="Unassembled WGS sequence"/>
</dbReference>
<feature type="transmembrane region" description="Helical" evidence="6">
    <location>
        <begin position="39"/>
        <end position="58"/>
    </location>
</feature>
<dbReference type="PROSITE" id="PS50850">
    <property type="entry name" value="MFS"/>
    <property type="match status" value="1"/>
</dbReference>
<keyword evidence="2 6" id="KW-0812">Transmembrane</keyword>
<accession>A0A699ZN18</accession>
<dbReference type="InterPro" id="IPR036259">
    <property type="entry name" value="MFS_trans_sf"/>
</dbReference>
<keyword evidence="4 6" id="KW-0472">Membrane</keyword>
<gene>
    <name evidence="8" type="ORF">HaLaN_16917</name>
</gene>
<feature type="non-terminal residue" evidence="8">
    <location>
        <position position="105"/>
    </location>
</feature>
<reference evidence="8 9" key="1">
    <citation type="submission" date="2020-02" db="EMBL/GenBank/DDBJ databases">
        <title>Draft genome sequence of Haematococcus lacustris strain NIES-144.</title>
        <authorList>
            <person name="Morimoto D."/>
            <person name="Nakagawa S."/>
            <person name="Yoshida T."/>
            <person name="Sawayama S."/>
        </authorList>
    </citation>
    <scope>NUCLEOTIDE SEQUENCE [LARGE SCALE GENOMIC DNA]</scope>
    <source>
        <strain evidence="8 9">NIES-144</strain>
    </source>
</reference>
<dbReference type="InterPro" id="IPR011701">
    <property type="entry name" value="MFS"/>
</dbReference>
<dbReference type="Gene3D" id="1.20.1250.20">
    <property type="entry name" value="MFS general substrate transporter like domains"/>
    <property type="match status" value="1"/>
</dbReference>
<feature type="domain" description="Major facilitator superfamily (MFS) profile" evidence="7">
    <location>
        <begin position="5"/>
        <end position="105"/>
    </location>
</feature>
<evidence type="ECO:0000256" key="3">
    <source>
        <dbReference type="ARBA" id="ARBA00022989"/>
    </source>
</evidence>
<dbReference type="GO" id="GO:0022857">
    <property type="term" value="F:transmembrane transporter activity"/>
    <property type="evidence" value="ECO:0007669"/>
    <property type="project" value="InterPro"/>
</dbReference>
<dbReference type="InterPro" id="IPR050382">
    <property type="entry name" value="MFS_Na/Anion_cotransporter"/>
</dbReference>
<evidence type="ECO:0000313" key="8">
    <source>
        <dbReference type="EMBL" id="GFH19888.1"/>
    </source>
</evidence>
<dbReference type="EMBL" id="BLLF01001536">
    <property type="protein sequence ID" value="GFH19888.1"/>
    <property type="molecule type" value="Genomic_DNA"/>
</dbReference>
<dbReference type="Pfam" id="PF07690">
    <property type="entry name" value="MFS_1"/>
    <property type="match status" value="1"/>
</dbReference>
<evidence type="ECO:0000256" key="2">
    <source>
        <dbReference type="ARBA" id="ARBA00022692"/>
    </source>
</evidence>
<name>A0A699ZN18_HAELA</name>
<evidence type="ECO:0000256" key="6">
    <source>
        <dbReference type="SAM" id="Phobius"/>
    </source>
</evidence>